<dbReference type="Proteomes" id="UP000469523">
    <property type="component" value="Unassembled WGS sequence"/>
</dbReference>
<evidence type="ECO:0000256" key="5">
    <source>
        <dbReference type="SAM" id="Coils"/>
    </source>
</evidence>
<evidence type="ECO:0000256" key="3">
    <source>
        <dbReference type="ARBA" id="ARBA00022989"/>
    </source>
</evidence>
<proteinExistence type="predicted"/>
<keyword evidence="9" id="KW-1185">Reference proteome</keyword>
<evidence type="ECO:0000313" key="9">
    <source>
        <dbReference type="Proteomes" id="UP000469523"/>
    </source>
</evidence>
<dbReference type="RefSeq" id="WP_154443055.1">
    <property type="nucleotide sequence ID" value="NZ_JAHLPJ010000001.1"/>
</dbReference>
<evidence type="ECO:0000313" key="8">
    <source>
        <dbReference type="EMBL" id="MSU03499.1"/>
    </source>
</evidence>
<feature type="coiled-coil region" evidence="5">
    <location>
        <begin position="75"/>
        <end position="102"/>
    </location>
</feature>
<evidence type="ECO:0000256" key="1">
    <source>
        <dbReference type="ARBA" id="ARBA00022475"/>
    </source>
</evidence>
<dbReference type="PANTHER" id="PTHR41335:SF1">
    <property type="entry name" value="MEMBRANE PROTEIN"/>
    <property type="match status" value="1"/>
</dbReference>
<keyword evidence="2 6" id="KW-0812">Transmembrane</keyword>
<reference evidence="8 9" key="1">
    <citation type="submission" date="2019-09" db="EMBL/GenBank/DDBJ databases">
        <title>In-depth cultivation of the pig gut microbiome towards novel bacterial diversity and tailored functional studies.</title>
        <authorList>
            <person name="Wylensek D."/>
            <person name="Hitch T.C.A."/>
            <person name="Clavel T."/>
        </authorList>
    </citation>
    <scope>NUCLEOTIDE SEQUENCE [LARGE SCALE GENOMIC DNA]</scope>
    <source>
        <strain evidence="8 9">WCA3-693-APC-4?</strain>
    </source>
</reference>
<dbReference type="PANTHER" id="PTHR41335">
    <property type="entry name" value="MEMBRANE PROTEIN-RELATED"/>
    <property type="match status" value="1"/>
</dbReference>
<evidence type="ECO:0000256" key="6">
    <source>
        <dbReference type="SAM" id="Phobius"/>
    </source>
</evidence>
<accession>A0A6N7XN67</accession>
<dbReference type="AlphaFoldDB" id="A0A6N7XN67"/>
<evidence type="ECO:0000256" key="4">
    <source>
        <dbReference type="ARBA" id="ARBA00023136"/>
    </source>
</evidence>
<gene>
    <name evidence="8" type="ORF">FYJ83_18745</name>
</gene>
<feature type="domain" description="Lipopolysaccharide assembly protein A" evidence="7">
    <location>
        <begin position="27"/>
        <end position="88"/>
    </location>
</feature>
<comment type="caution">
    <text evidence="8">The sequence shown here is derived from an EMBL/GenBank/DDBJ whole genome shotgun (WGS) entry which is preliminary data.</text>
</comment>
<protein>
    <submittedName>
        <fullName evidence="8">LapA family protein</fullName>
    </submittedName>
</protein>
<sequence length="128" mass="14522">MKLKVNMEFKFIISLLFSVLVAIFAIQNARSVEINFLFTKFTISQAVVILGSAVIGALIVLLLGIIKQIKQGVKIKQLKKEIEIITEERNKLQANIDEYSISSIEEEKKIECNNEKAILENEDIIEVQ</sequence>
<organism evidence="8 9">
    <name type="scientific">Tissierella pigra</name>
    <dbReference type="NCBI Taxonomy" id="2607614"/>
    <lineage>
        <taxon>Bacteria</taxon>
        <taxon>Bacillati</taxon>
        <taxon>Bacillota</taxon>
        <taxon>Tissierellia</taxon>
        <taxon>Tissierellales</taxon>
        <taxon>Tissierellaceae</taxon>
        <taxon>Tissierella</taxon>
    </lineage>
</organism>
<feature type="transmembrane region" description="Helical" evidence="6">
    <location>
        <begin position="41"/>
        <end position="66"/>
    </location>
</feature>
<keyword evidence="5" id="KW-0175">Coiled coil</keyword>
<keyword evidence="1" id="KW-1003">Cell membrane</keyword>
<keyword evidence="4 6" id="KW-0472">Membrane</keyword>
<evidence type="ECO:0000256" key="2">
    <source>
        <dbReference type="ARBA" id="ARBA00022692"/>
    </source>
</evidence>
<dbReference type="InterPro" id="IPR010445">
    <property type="entry name" value="LapA_dom"/>
</dbReference>
<evidence type="ECO:0000259" key="7">
    <source>
        <dbReference type="Pfam" id="PF06305"/>
    </source>
</evidence>
<name>A0A6N7XN67_9FIRM</name>
<keyword evidence="3 6" id="KW-1133">Transmembrane helix</keyword>
<dbReference type="Pfam" id="PF06305">
    <property type="entry name" value="LapA_dom"/>
    <property type="match status" value="1"/>
</dbReference>
<dbReference type="GO" id="GO:0005886">
    <property type="term" value="C:plasma membrane"/>
    <property type="evidence" value="ECO:0007669"/>
    <property type="project" value="InterPro"/>
</dbReference>
<dbReference type="EMBL" id="VUNQ01000081">
    <property type="protein sequence ID" value="MSU03499.1"/>
    <property type="molecule type" value="Genomic_DNA"/>
</dbReference>